<sequence>MCGLCTRLVFVVCIRRRTDTTSMMIEGSEGGSGSSSAYSSASIQPEITYHSRSGKLPDLSSPELSSLPVKVEVGEASAMHSPMEATGPLEPASQPVVQPAKKRHYRGVRQRPWGKWAAEIRDPKKAARVWLGTFDTAEDAALAYDAAARNFRGPRAKLNFPDHPPREPQEASPLSIPSPTMMRSKQVHVLGILANFFLLEVLPFEYSLKQL</sequence>
<dbReference type="PANTHER" id="PTHR31190:SF473">
    <property type="entry name" value="OS05G0437100 PROTEIN"/>
    <property type="match status" value="1"/>
</dbReference>
<dbReference type="PRINTS" id="PR00367">
    <property type="entry name" value="ETHRSPELEMNT"/>
</dbReference>
<dbReference type="SMART" id="SM00380">
    <property type="entry name" value="AP2"/>
    <property type="match status" value="1"/>
</dbReference>
<evidence type="ECO:0000256" key="5">
    <source>
        <dbReference type="ARBA" id="ARBA00023242"/>
    </source>
</evidence>
<dbReference type="EMBL" id="OZ020097">
    <property type="protein sequence ID" value="CAK9268459.1"/>
    <property type="molecule type" value="Genomic_DNA"/>
</dbReference>
<evidence type="ECO:0000256" key="1">
    <source>
        <dbReference type="ARBA" id="ARBA00004123"/>
    </source>
</evidence>
<organism evidence="8 9">
    <name type="scientific">Sphagnum jensenii</name>
    <dbReference type="NCBI Taxonomy" id="128206"/>
    <lineage>
        <taxon>Eukaryota</taxon>
        <taxon>Viridiplantae</taxon>
        <taxon>Streptophyta</taxon>
        <taxon>Embryophyta</taxon>
        <taxon>Bryophyta</taxon>
        <taxon>Sphagnophytina</taxon>
        <taxon>Sphagnopsida</taxon>
        <taxon>Sphagnales</taxon>
        <taxon>Sphagnaceae</taxon>
        <taxon>Sphagnum</taxon>
    </lineage>
</organism>
<evidence type="ECO:0000256" key="3">
    <source>
        <dbReference type="ARBA" id="ARBA00023125"/>
    </source>
</evidence>
<dbReference type="Proteomes" id="UP001497444">
    <property type="component" value="Chromosome 2"/>
</dbReference>
<dbReference type="SUPFAM" id="SSF54171">
    <property type="entry name" value="DNA-binding domain"/>
    <property type="match status" value="1"/>
</dbReference>
<protein>
    <recommendedName>
        <fullName evidence="7">AP2/ERF domain-containing protein</fullName>
    </recommendedName>
</protein>
<evidence type="ECO:0000313" key="8">
    <source>
        <dbReference type="EMBL" id="CAK9268459.1"/>
    </source>
</evidence>
<evidence type="ECO:0000256" key="4">
    <source>
        <dbReference type="ARBA" id="ARBA00023163"/>
    </source>
</evidence>
<proteinExistence type="predicted"/>
<dbReference type="CDD" id="cd00018">
    <property type="entry name" value="AP2"/>
    <property type="match status" value="1"/>
</dbReference>
<accession>A0ABP0WNL0</accession>
<keyword evidence="4" id="KW-0804">Transcription</keyword>
<comment type="subcellular location">
    <subcellularLocation>
        <location evidence="1">Nucleus</location>
    </subcellularLocation>
</comment>
<keyword evidence="5" id="KW-0539">Nucleus</keyword>
<dbReference type="InterPro" id="IPR001471">
    <property type="entry name" value="AP2/ERF_dom"/>
</dbReference>
<dbReference type="Pfam" id="PF00847">
    <property type="entry name" value="AP2"/>
    <property type="match status" value="1"/>
</dbReference>
<dbReference type="PROSITE" id="PS51032">
    <property type="entry name" value="AP2_ERF"/>
    <property type="match status" value="1"/>
</dbReference>
<keyword evidence="9" id="KW-1185">Reference proteome</keyword>
<keyword evidence="3" id="KW-0238">DNA-binding</keyword>
<evidence type="ECO:0000256" key="2">
    <source>
        <dbReference type="ARBA" id="ARBA00023015"/>
    </source>
</evidence>
<keyword evidence="2" id="KW-0805">Transcription regulation</keyword>
<dbReference type="InterPro" id="IPR036955">
    <property type="entry name" value="AP2/ERF_dom_sf"/>
</dbReference>
<dbReference type="PANTHER" id="PTHR31190">
    <property type="entry name" value="DNA-BINDING DOMAIN"/>
    <property type="match status" value="1"/>
</dbReference>
<evidence type="ECO:0000313" key="9">
    <source>
        <dbReference type="Proteomes" id="UP001497444"/>
    </source>
</evidence>
<feature type="region of interest" description="Disordered" evidence="6">
    <location>
        <begin position="80"/>
        <end position="104"/>
    </location>
</feature>
<evidence type="ECO:0000256" key="6">
    <source>
        <dbReference type="SAM" id="MobiDB-lite"/>
    </source>
</evidence>
<name>A0ABP0WNL0_9BRYO</name>
<gene>
    <name evidence="8" type="ORF">CSSPJE1EN1_LOCUS13937</name>
</gene>
<dbReference type="InterPro" id="IPR016177">
    <property type="entry name" value="DNA-bd_dom_sf"/>
</dbReference>
<dbReference type="InterPro" id="IPR044808">
    <property type="entry name" value="ERF_plant"/>
</dbReference>
<evidence type="ECO:0000259" key="7">
    <source>
        <dbReference type="PROSITE" id="PS51032"/>
    </source>
</evidence>
<feature type="domain" description="AP2/ERF" evidence="7">
    <location>
        <begin position="104"/>
        <end position="161"/>
    </location>
</feature>
<dbReference type="Gene3D" id="3.30.730.10">
    <property type="entry name" value="AP2/ERF domain"/>
    <property type="match status" value="1"/>
</dbReference>
<reference evidence="8 9" key="1">
    <citation type="submission" date="2024-02" db="EMBL/GenBank/DDBJ databases">
        <authorList>
            <consortium name="ELIXIR-Norway"/>
            <consortium name="Elixir Norway"/>
        </authorList>
    </citation>
    <scope>NUCLEOTIDE SEQUENCE [LARGE SCALE GENOMIC DNA]</scope>
</reference>
<feature type="region of interest" description="Disordered" evidence="6">
    <location>
        <begin position="155"/>
        <end position="178"/>
    </location>
</feature>